<name>A0A3N4W9X4_9GAMM</name>
<accession>A0A3N4W9X4</accession>
<dbReference type="Proteomes" id="UP000269708">
    <property type="component" value="Unassembled WGS sequence"/>
</dbReference>
<protein>
    <submittedName>
        <fullName evidence="1">Uncharacterized protein</fullName>
    </submittedName>
</protein>
<organism evidence="1 2">
    <name type="scientific">Vulcaniibacterium tengchongense</name>
    <dbReference type="NCBI Taxonomy" id="1273429"/>
    <lineage>
        <taxon>Bacteria</taxon>
        <taxon>Pseudomonadati</taxon>
        <taxon>Pseudomonadota</taxon>
        <taxon>Gammaproteobacteria</taxon>
        <taxon>Lysobacterales</taxon>
        <taxon>Lysobacteraceae</taxon>
        <taxon>Vulcaniibacterium</taxon>
    </lineage>
</organism>
<sequence>MALVITISDPGTLALLQQYGQYVHQVDGERATMDALAEGLMLGMLDEHQRFREWSSHQVDVAA</sequence>
<comment type="caution">
    <text evidence="1">The sequence shown here is derived from an EMBL/GenBank/DDBJ whole genome shotgun (WGS) entry which is preliminary data.</text>
</comment>
<dbReference type="RefSeq" id="WP_123769566.1">
    <property type="nucleotide sequence ID" value="NZ_RKQN01000001.1"/>
</dbReference>
<evidence type="ECO:0000313" key="2">
    <source>
        <dbReference type="Proteomes" id="UP000269708"/>
    </source>
</evidence>
<gene>
    <name evidence="1" type="ORF">EDC50_1270</name>
</gene>
<dbReference type="EMBL" id="RKQN01000001">
    <property type="protein sequence ID" value="RPE82064.1"/>
    <property type="molecule type" value="Genomic_DNA"/>
</dbReference>
<evidence type="ECO:0000313" key="1">
    <source>
        <dbReference type="EMBL" id="RPE82064.1"/>
    </source>
</evidence>
<proteinExistence type="predicted"/>
<reference evidence="1 2" key="1">
    <citation type="submission" date="2018-11" db="EMBL/GenBank/DDBJ databases">
        <title>Genomic Encyclopedia of Type Strains, Phase IV (KMG-IV): sequencing the most valuable type-strain genomes for metagenomic binning, comparative biology and taxonomic classification.</title>
        <authorList>
            <person name="Goeker M."/>
        </authorList>
    </citation>
    <scope>NUCLEOTIDE SEQUENCE [LARGE SCALE GENOMIC DNA]</scope>
    <source>
        <strain evidence="1 2">DSM 25623</strain>
    </source>
</reference>
<keyword evidence="2" id="KW-1185">Reference proteome</keyword>
<dbReference type="AlphaFoldDB" id="A0A3N4W9X4"/>